<proteinExistence type="predicted"/>
<reference evidence="2" key="1">
    <citation type="submission" date="2019-02" db="EMBL/GenBank/DDBJ databases">
        <authorList>
            <person name="Li S.-H."/>
        </authorList>
    </citation>
    <scope>NUCLEOTIDE SEQUENCE</scope>
    <source>
        <strain evidence="2">IMCC8485</strain>
    </source>
</reference>
<name>A0ABT3T052_9GAMM</name>
<sequence length="73" mass="8031">MMTRPPSVGYVNQGWTSLRTSGNAIYDKKNGLFSPKVGRQQGFTLIELMAVIVVLIVMLTAAVPEYQSLTLND</sequence>
<accession>A0ABT3T052</accession>
<keyword evidence="1" id="KW-1133">Transmembrane helix</keyword>
<dbReference type="PROSITE" id="PS00409">
    <property type="entry name" value="PROKAR_NTER_METHYL"/>
    <property type="match status" value="1"/>
</dbReference>
<dbReference type="InterPro" id="IPR012902">
    <property type="entry name" value="N_methyl_site"/>
</dbReference>
<dbReference type="Gene3D" id="3.30.700.10">
    <property type="entry name" value="Glycoprotein, Type 4 Pilin"/>
    <property type="match status" value="1"/>
</dbReference>
<organism evidence="2 3">
    <name type="scientific">Candidatus Seongchinamella marina</name>
    <dbReference type="NCBI Taxonomy" id="2518990"/>
    <lineage>
        <taxon>Bacteria</taxon>
        <taxon>Pseudomonadati</taxon>
        <taxon>Pseudomonadota</taxon>
        <taxon>Gammaproteobacteria</taxon>
        <taxon>Cellvibrionales</taxon>
        <taxon>Halieaceae</taxon>
        <taxon>Seongchinamella</taxon>
    </lineage>
</organism>
<gene>
    <name evidence="2" type="ORF">EYC87_18830</name>
</gene>
<protein>
    <submittedName>
        <fullName evidence="2">Prepilin-type N-terminal cleavage/methylation domain-containing protein</fullName>
    </submittedName>
</protein>
<evidence type="ECO:0000313" key="2">
    <source>
        <dbReference type="EMBL" id="MCX2975636.1"/>
    </source>
</evidence>
<evidence type="ECO:0000313" key="3">
    <source>
        <dbReference type="Proteomes" id="UP001143307"/>
    </source>
</evidence>
<dbReference type="Pfam" id="PF07963">
    <property type="entry name" value="N_methyl"/>
    <property type="match status" value="1"/>
</dbReference>
<dbReference type="SUPFAM" id="SSF54523">
    <property type="entry name" value="Pili subunits"/>
    <property type="match status" value="1"/>
</dbReference>
<dbReference type="Proteomes" id="UP001143307">
    <property type="component" value="Unassembled WGS sequence"/>
</dbReference>
<evidence type="ECO:0000256" key="1">
    <source>
        <dbReference type="SAM" id="Phobius"/>
    </source>
</evidence>
<comment type="caution">
    <text evidence="2">The sequence shown here is derived from an EMBL/GenBank/DDBJ whole genome shotgun (WGS) entry which is preliminary data.</text>
</comment>
<dbReference type="EMBL" id="SHNP01000010">
    <property type="protein sequence ID" value="MCX2975636.1"/>
    <property type="molecule type" value="Genomic_DNA"/>
</dbReference>
<keyword evidence="3" id="KW-1185">Reference proteome</keyword>
<keyword evidence="1" id="KW-0812">Transmembrane</keyword>
<keyword evidence="1" id="KW-0472">Membrane</keyword>
<dbReference type="InterPro" id="IPR045584">
    <property type="entry name" value="Pilin-like"/>
</dbReference>
<feature type="transmembrane region" description="Helical" evidence="1">
    <location>
        <begin position="43"/>
        <end position="63"/>
    </location>
</feature>
<dbReference type="NCBIfam" id="TIGR02532">
    <property type="entry name" value="IV_pilin_GFxxxE"/>
    <property type="match status" value="1"/>
</dbReference>